<reference evidence="2" key="1">
    <citation type="submission" date="2020-03" db="EMBL/GenBank/DDBJ databases">
        <title>Draft sequencing of Paenibacilllus sp. S3N08.</title>
        <authorList>
            <person name="Kim D.-U."/>
        </authorList>
    </citation>
    <scope>NUCLEOTIDE SEQUENCE</scope>
    <source>
        <strain evidence="2">S3N08</strain>
    </source>
</reference>
<evidence type="ECO:0000313" key="2">
    <source>
        <dbReference type="EMBL" id="NHN31797.1"/>
    </source>
</evidence>
<evidence type="ECO:0000313" key="3">
    <source>
        <dbReference type="Proteomes" id="UP001165962"/>
    </source>
</evidence>
<dbReference type="EMBL" id="JAAOIW010000006">
    <property type="protein sequence ID" value="NHN31797.1"/>
    <property type="molecule type" value="Genomic_DNA"/>
</dbReference>
<proteinExistence type="predicted"/>
<dbReference type="Pfam" id="PF13649">
    <property type="entry name" value="Methyltransf_25"/>
    <property type="match status" value="1"/>
</dbReference>
<dbReference type="InterPro" id="IPR029063">
    <property type="entry name" value="SAM-dependent_MTases_sf"/>
</dbReference>
<dbReference type="Proteomes" id="UP001165962">
    <property type="component" value="Unassembled WGS sequence"/>
</dbReference>
<keyword evidence="2" id="KW-0808">Transferase</keyword>
<evidence type="ECO:0000259" key="1">
    <source>
        <dbReference type="Pfam" id="PF13649"/>
    </source>
</evidence>
<dbReference type="SUPFAM" id="SSF53335">
    <property type="entry name" value="S-adenosyl-L-methionine-dependent methyltransferases"/>
    <property type="match status" value="1"/>
</dbReference>
<dbReference type="GO" id="GO:0008168">
    <property type="term" value="F:methyltransferase activity"/>
    <property type="evidence" value="ECO:0007669"/>
    <property type="project" value="UniProtKB-KW"/>
</dbReference>
<accession>A0ABX0JAA3</accession>
<dbReference type="CDD" id="cd02440">
    <property type="entry name" value="AdoMet_MTases"/>
    <property type="match status" value="1"/>
</dbReference>
<sequence length="240" mass="27311">MPPLFKPLRQRAAEPELMDDRSAGGAELREALQKLRLLNRVFAAAAPTLYGVKRLWKEADKPRRFTVLDIGSGSGDVNRQLLRWADANGIDLLITLVDITEEACEEARLFFHNEPRVRVVRQDLFLLPEACADVVTGTQFIHHFADGELPRVVTSMLNASRAGVVVNDIHRHWMAWAAVWLVARVVSANRYIVHDGPLSVAKGFRAADWNQLRKALDMPTMYYAWRPLFRYVVVIRKKSI</sequence>
<feature type="domain" description="Methyltransferase" evidence="1">
    <location>
        <begin position="67"/>
        <end position="160"/>
    </location>
</feature>
<dbReference type="Gene3D" id="3.40.50.150">
    <property type="entry name" value="Vaccinia Virus protein VP39"/>
    <property type="match status" value="1"/>
</dbReference>
<keyword evidence="2" id="KW-0489">Methyltransferase</keyword>
<dbReference type="GO" id="GO:0032259">
    <property type="term" value="P:methylation"/>
    <property type="evidence" value="ECO:0007669"/>
    <property type="project" value="UniProtKB-KW"/>
</dbReference>
<organism evidence="2 3">
    <name type="scientific">Paenibacillus agricola</name>
    <dbReference type="NCBI Taxonomy" id="2716264"/>
    <lineage>
        <taxon>Bacteria</taxon>
        <taxon>Bacillati</taxon>
        <taxon>Bacillota</taxon>
        <taxon>Bacilli</taxon>
        <taxon>Bacillales</taxon>
        <taxon>Paenibacillaceae</taxon>
        <taxon>Paenibacillus</taxon>
    </lineage>
</organism>
<keyword evidence="3" id="KW-1185">Reference proteome</keyword>
<dbReference type="InterPro" id="IPR041698">
    <property type="entry name" value="Methyltransf_25"/>
</dbReference>
<comment type="caution">
    <text evidence="2">The sequence shown here is derived from an EMBL/GenBank/DDBJ whole genome shotgun (WGS) entry which is preliminary data.</text>
</comment>
<gene>
    <name evidence="2" type="ORF">G9U52_18335</name>
</gene>
<protein>
    <submittedName>
        <fullName evidence="2">Methyltransferase domain-containing protein</fullName>
    </submittedName>
</protein>
<name>A0ABX0JAA3_9BACL</name>